<organism evidence="1 2">
    <name type="scientific">Cryptolaemus montrouzieri</name>
    <dbReference type="NCBI Taxonomy" id="559131"/>
    <lineage>
        <taxon>Eukaryota</taxon>
        <taxon>Metazoa</taxon>
        <taxon>Ecdysozoa</taxon>
        <taxon>Arthropoda</taxon>
        <taxon>Hexapoda</taxon>
        <taxon>Insecta</taxon>
        <taxon>Pterygota</taxon>
        <taxon>Neoptera</taxon>
        <taxon>Endopterygota</taxon>
        <taxon>Coleoptera</taxon>
        <taxon>Polyphaga</taxon>
        <taxon>Cucujiformia</taxon>
        <taxon>Coccinelloidea</taxon>
        <taxon>Coccinellidae</taxon>
        <taxon>Scymninae</taxon>
        <taxon>Scymnini</taxon>
        <taxon>Cryptolaemus</taxon>
    </lineage>
</organism>
<dbReference type="AlphaFoldDB" id="A0ABD2PAZ7"/>
<keyword evidence="2" id="KW-1185">Reference proteome</keyword>
<sequence length="120" mass="13998">MWKALKSIVNLENRGDCFERGIEFEIDGVIVNVTDKHDIAKKINKYFVNSINEIVDSIDAGPEWVHPYNFVSEFSEFKLLELSDLAKFIDNLENKRGKEVMNIRFISLPLESLEMFYFTS</sequence>
<comment type="caution">
    <text evidence="1">The sequence shown here is derived from an EMBL/GenBank/DDBJ whole genome shotgun (WGS) entry which is preliminary data.</text>
</comment>
<name>A0ABD2PAZ7_9CUCU</name>
<feature type="non-terminal residue" evidence="1">
    <location>
        <position position="120"/>
    </location>
</feature>
<gene>
    <name evidence="1" type="ORF">HHI36_002554</name>
</gene>
<evidence type="ECO:0000313" key="1">
    <source>
        <dbReference type="EMBL" id="KAL3288104.1"/>
    </source>
</evidence>
<proteinExistence type="predicted"/>
<dbReference type="EMBL" id="JABFTP020000185">
    <property type="protein sequence ID" value="KAL3288104.1"/>
    <property type="molecule type" value="Genomic_DNA"/>
</dbReference>
<accession>A0ABD2PAZ7</accession>
<dbReference type="Proteomes" id="UP001516400">
    <property type="component" value="Unassembled WGS sequence"/>
</dbReference>
<protein>
    <submittedName>
        <fullName evidence="1">Uncharacterized protein</fullName>
    </submittedName>
</protein>
<evidence type="ECO:0000313" key="2">
    <source>
        <dbReference type="Proteomes" id="UP001516400"/>
    </source>
</evidence>
<reference evidence="1 2" key="1">
    <citation type="journal article" date="2021" name="BMC Biol.">
        <title>Horizontally acquired antibacterial genes associated with adaptive radiation of ladybird beetles.</title>
        <authorList>
            <person name="Li H.S."/>
            <person name="Tang X.F."/>
            <person name="Huang Y.H."/>
            <person name="Xu Z.Y."/>
            <person name="Chen M.L."/>
            <person name="Du X.Y."/>
            <person name="Qiu B.Y."/>
            <person name="Chen P.T."/>
            <person name="Zhang W."/>
            <person name="Slipinski A."/>
            <person name="Escalona H.E."/>
            <person name="Waterhouse R.M."/>
            <person name="Zwick A."/>
            <person name="Pang H."/>
        </authorList>
    </citation>
    <scope>NUCLEOTIDE SEQUENCE [LARGE SCALE GENOMIC DNA]</scope>
    <source>
        <strain evidence="1">SYSU2018</strain>
    </source>
</reference>